<gene>
    <name evidence="1" type="ORF">PTRG_04557</name>
</gene>
<evidence type="ECO:0000313" key="1">
    <source>
        <dbReference type="EMBL" id="EDU47464.1"/>
    </source>
</evidence>
<organism evidence="1 2">
    <name type="scientific">Pyrenophora tritici-repentis (strain Pt-1C-BFP)</name>
    <name type="common">Wheat tan spot fungus</name>
    <name type="synonym">Drechslera tritici-repentis</name>
    <dbReference type="NCBI Taxonomy" id="426418"/>
    <lineage>
        <taxon>Eukaryota</taxon>
        <taxon>Fungi</taxon>
        <taxon>Dikarya</taxon>
        <taxon>Ascomycota</taxon>
        <taxon>Pezizomycotina</taxon>
        <taxon>Dothideomycetes</taxon>
        <taxon>Pleosporomycetidae</taxon>
        <taxon>Pleosporales</taxon>
        <taxon>Pleosporineae</taxon>
        <taxon>Pleosporaceae</taxon>
        <taxon>Pyrenophora</taxon>
    </lineage>
</organism>
<evidence type="ECO:0000313" key="2">
    <source>
        <dbReference type="Proteomes" id="UP000001471"/>
    </source>
</evidence>
<sequence>MTCLRLWQKTPQLLSYQDGAYQAFSRQSAGINVEHFTDVMLDLSTQRCPAFARSYHFL</sequence>
<dbReference type="Proteomes" id="UP000001471">
    <property type="component" value="Unassembled WGS sequence"/>
</dbReference>
<name>B2W4K7_PYRTR</name>
<protein>
    <submittedName>
        <fullName evidence="1">Uncharacterized protein</fullName>
    </submittedName>
</protein>
<dbReference type="AlphaFoldDB" id="B2W4K7"/>
<reference evidence="2" key="1">
    <citation type="journal article" date="2013" name="G3 (Bethesda)">
        <title>Comparative genomics of a plant-pathogenic fungus, Pyrenophora tritici-repentis, reveals transduplication and the impact of repeat elements on pathogenicity and population divergence.</title>
        <authorList>
            <person name="Manning V.A."/>
            <person name="Pandelova I."/>
            <person name="Dhillon B."/>
            <person name="Wilhelm L.J."/>
            <person name="Goodwin S.B."/>
            <person name="Berlin A.M."/>
            <person name="Figueroa M."/>
            <person name="Freitag M."/>
            <person name="Hane J.K."/>
            <person name="Henrissat B."/>
            <person name="Holman W.H."/>
            <person name="Kodira C.D."/>
            <person name="Martin J."/>
            <person name="Oliver R.P."/>
            <person name="Robbertse B."/>
            <person name="Schackwitz W."/>
            <person name="Schwartz D.C."/>
            <person name="Spatafora J.W."/>
            <person name="Turgeon B.G."/>
            <person name="Yandava C."/>
            <person name="Young S."/>
            <person name="Zhou S."/>
            <person name="Zeng Q."/>
            <person name="Grigoriev I.V."/>
            <person name="Ma L.-J."/>
            <person name="Ciuffetti L.M."/>
        </authorList>
    </citation>
    <scope>NUCLEOTIDE SEQUENCE [LARGE SCALE GENOMIC DNA]</scope>
    <source>
        <strain evidence="2">Pt-1C-BFP</strain>
    </source>
</reference>
<accession>B2W4K7</accession>
<proteinExistence type="predicted"/>
<dbReference type="InParanoid" id="B2W4K7"/>
<dbReference type="EMBL" id="DS231618">
    <property type="protein sequence ID" value="EDU47464.1"/>
    <property type="molecule type" value="Genomic_DNA"/>
</dbReference>
<dbReference type="HOGENOM" id="CLU_2980183_0_0_1"/>